<feature type="signal peptide" evidence="1">
    <location>
        <begin position="1"/>
        <end position="20"/>
    </location>
</feature>
<comment type="caution">
    <text evidence="2">The sequence shown here is derived from an EMBL/GenBank/DDBJ whole genome shotgun (WGS) entry which is preliminary data.</text>
</comment>
<feature type="chain" id="PRO_5046008896" description="LTXXQ motif family protein" evidence="1">
    <location>
        <begin position="21"/>
        <end position="130"/>
    </location>
</feature>
<sequence length="130" mass="13756">MKKFALVCAFVLGASVATFAQNGGGGGRMRMEPKAQVASLKEKITTITDDQAAKLLVVYTDAAKKRDSTFTAMRDGGGGGDRAAMMEVFTKMQTATDVKIKGVLTADQAKAYQKISDEAAAARKARMQGN</sequence>
<dbReference type="EMBL" id="JBHUON010000012">
    <property type="protein sequence ID" value="MFD2865319.1"/>
    <property type="molecule type" value="Genomic_DNA"/>
</dbReference>
<protein>
    <recommendedName>
        <fullName evidence="4">LTXXQ motif family protein</fullName>
    </recommendedName>
</protein>
<evidence type="ECO:0000256" key="1">
    <source>
        <dbReference type="SAM" id="SignalP"/>
    </source>
</evidence>
<keyword evidence="1" id="KW-0732">Signal</keyword>
<evidence type="ECO:0000313" key="2">
    <source>
        <dbReference type="EMBL" id="MFD2865319.1"/>
    </source>
</evidence>
<organism evidence="2 3">
    <name type="scientific">Mucilaginibacter antarcticus</name>
    <dbReference type="NCBI Taxonomy" id="1855725"/>
    <lineage>
        <taxon>Bacteria</taxon>
        <taxon>Pseudomonadati</taxon>
        <taxon>Bacteroidota</taxon>
        <taxon>Sphingobacteriia</taxon>
        <taxon>Sphingobacteriales</taxon>
        <taxon>Sphingobacteriaceae</taxon>
        <taxon>Mucilaginibacter</taxon>
    </lineage>
</organism>
<dbReference type="Proteomes" id="UP001597601">
    <property type="component" value="Unassembled WGS sequence"/>
</dbReference>
<reference evidence="3" key="1">
    <citation type="journal article" date="2019" name="Int. J. Syst. Evol. Microbiol.">
        <title>The Global Catalogue of Microorganisms (GCM) 10K type strain sequencing project: providing services to taxonomists for standard genome sequencing and annotation.</title>
        <authorList>
            <consortium name="The Broad Institute Genomics Platform"/>
            <consortium name="The Broad Institute Genome Sequencing Center for Infectious Disease"/>
            <person name="Wu L."/>
            <person name="Ma J."/>
        </authorList>
    </citation>
    <scope>NUCLEOTIDE SEQUENCE [LARGE SCALE GENOMIC DNA]</scope>
    <source>
        <strain evidence="3">KCTC 52232</strain>
    </source>
</reference>
<evidence type="ECO:0000313" key="3">
    <source>
        <dbReference type="Proteomes" id="UP001597601"/>
    </source>
</evidence>
<evidence type="ECO:0008006" key="4">
    <source>
        <dbReference type="Google" id="ProtNLM"/>
    </source>
</evidence>
<keyword evidence="3" id="KW-1185">Reference proteome</keyword>
<accession>A0ABW5XS50</accession>
<proteinExistence type="predicted"/>
<gene>
    <name evidence="2" type="ORF">ACFSYC_11530</name>
</gene>
<dbReference type="RefSeq" id="WP_377127436.1">
    <property type="nucleotide sequence ID" value="NZ_JBHUHN010000001.1"/>
</dbReference>
<name>A0ABW5XS50_9SPHI</name>